<proteinExistence type="predicted"/>
<dbReference type="EMBL" id="CP150952">
    <property type="protein sequence ID" value="WZC51025.2"/>
    <property type="molecule type" value="Genomic_DNA"/>
</dbReference>
<evidence type="ECO:0000313" key="3">
    <source>
        <dbReference type="Proteomes" id="UP001440612"/>
    </source>
</evidence>
<evidence type="ECO:0008006" key="4">
    <source>
        <dbReference type="Google" id="ProtNLM"/>
    </source>
</evidence>
<geneLocation type="plasmid" evidence="2 3">
    <name>pBS5-3-1</name>
</geneLocation>
<sequence length="90" mass="10208">MEDIKWAGMAVLWPPATKKARGMVLSFRQWCMMLGGTFFMFLWSVFVGSFFMSSYDPVGGGAIFIGLLMVGAALYFAYLFYAFGWRTKTQ</sequence>
<keyword evidence="3" id="KW-1185">Reference proteome</keyword>
<keyword evidence="1" id="KW-1133">Transmembrane helix</keyword>
<feature type="transmembrane region" description="Helical" evidence="1">
    <location>
        <begin position="58"/>
        <end position="81"/>
    </location>
</feature>
<reference evidence="3" key="1">
    <citation type="submission" date="2024-04" db="EMBL/GenBank/DDBJ databases">
        <title>Phylogenomic analyses of a clade within the roseobacter group suggest taxonomic reassignments of species of the genera Aestuariivita, Citreicella, Loktanella, Nautella, Pelagibaca, Ruegeria, Thalassobius, Thiobacimonas and Tropicibacter, and the proposal o.</title>
        <authorList>
            <person name="Jeon C.O."/>
        </authorList>
    </citation>
    <scope>NUCLEOTIDE SEQUENCE [LARGE SCALE GENOMIC DNA]</scope>
    <source>
        <strain evidence="3">BS5-3</strain>
        <plasmid evidence="3">pBS5-3-1</plasmid>
    </source>
</reference>
<accession>A0ABZ2V946</accession>
<dbReference type="Proteomes" id="UP001440612">
    <property type="component" value="Plasmid pBS5-3-1"/>
</dbReference>
<keyword evidence="2" id="KW-0614">Plasmid</keyword>
<dbReference type="RefSeq" id="WP_373636927.1">
    <property type="nucleotide sequence ID" value="NZ_CP150952.2"/>
</dbReference>
<keyword evidence="1" id="KW-0472">Membrane</keyword>
<name>A0ABZ2V946_9RHOB</name>
<evidence type="ECO:0000256" key="1">
    <source>
        <dbReference type="SAM" id="Phobius"/>
    </source>
</evidence>
<keyword evidence="1" id="KW-0812">Transmembrane</keyword>
<gene>
    <name evidence="2" type="ORF">AABB29_20235</name>
</gene>
<protein>
    <recommendedName>
        <fullName evidence="4">Solute:sodium symporter small subunit</fullName>
    </recommendedName>
</protein>
<feature type="transmembrane region" description="Helical" evidence="1">
    <location>
        <begin position="30"/>
        <end position="52"/>
    </location>
</feature>
<organism evidence="2 3">
    <name type="scientific">Yoonia phaeophyticola</name>
    <dbReference type="NCBI Taxonomy" id="3137369"/>
    <lineage>
        <taxon>Bacteria</taxon>
        <taxon>Pseudomonadati</taxon>
        <taxon>Pseudomonadota</taxon>
        <taxon>Alphaproteobacteria</taxon>
        <taxon>Rhodobacterales</taxon>
        <taxon>Paracoccaceae</taxon>
        <taxon>Yoonia</taxon>
    </lineage>
</organism>
<evidence type="ECO:0000313" key="2">
    <source>
        <dbReference type="EMBL" id="WZC51025.2"/>
    </source>
</evidence>